<dbReference type="AlphaFoldDB" id="A0A0L6VEJ5"/>
<sequence length="85" mass="9147">MAGQQNPALAPTSASNPIVLAKPQPFNGTCGATVKAFIGQIGLHAITYPECFTTNASKVVFAISFMKDYCQLATMLEPTNKYNYK</sequence>
<accession>A0A0L6VEJ5</accession>
<evidence type="ECO:0000313" key="1">
    <source>
        <dbReference type="EMBL" id="KNZ59178.1"/>
    </source>
</evidence>
<evidence type="ECO:0000313" key="2">
    <source>
        <dbReference type="Proteomes" id="UP000037035"/>
    </source>
</evidence>
<dbReference type="VEuPathDB" id="FungiDB:VP01_178g7"/>
<proteinExistence type="predicted"/>
<organism evidence="1 2">
    <name type="scientific">Puccinia sorghi</name>
    <dbReference type="NCBI Taxonomy" id="27349"/>
    <lineage>
        <taxon>Eukaryota</taxon>
        <taxon>Fungi</taxon>
        <taxon>Dikarya</taxon>
        <taxon>Basidiomycota</taxon>
        <taxon>Pucciniomycotina</taxon>
        <taxon>Pucciniomycetes</taxon>
        <taxon>Pucciniales</taxon>
        <taxon>Pucciniaceae</taxon>
        <taxon>Puccinia</taxon>
    </lineage>
</organism>
<gene>
    <name evidence="1" type="ORF">VP01_178g7</name>
</gene>
<keyword evidence="2" id="KW-1185">Reference proteome</keyword>
<dbReference type="Proteomes" id="UP000037035">
    <property type="component" value="Unassembled WGS sequence"/>
</dbReference>
<comment type="caution">
    <text evidence="1">The sequence shown here is derived from an EMBL/GenBank/DDBJ whole genome shotgun (WGS) entry which is preliminary data.</text>
</comment>
<dbReference type="EMBL" id="LAVV01006603">
    <property type="protein sequence ID" value="KNZ59178.1"/>
    <property type="molecule type" value="Genomic_DNA"/>
</dbReference>
<dbReference type="OrthoDB" id="4847360at2759"/>
<protein>
    <submittedName>
        <fullName evidence="1">Uncharacterized protein</fullName>
    </submittedName>
</protein>
<name>A0A0L6VEJ5_9BASI</name>
<reference evidence="1 2" key="1">
    <citation type="submission" date="2015-08" db="EMBL/GenBank/DDBJ databases">
        <title>Next Generation Sequencing and Analysis of the Genome of Puccinia sorghi L Schw, the Causal Agent of Maize Common Rust.</title>
        <authorList>
            <person name="Rochi L."/>
            <person name="Burguener G."/>
            <person name="Darino M."/>
            <person name="Turjanski A."/>
            <person name="Kreff E."/>
            <person name="Dieguez M.J."/>
            <person name="Sacco F."/>
        </authorList>
    </citation>
    <scope>NUCLEOTIDE SEQUENCE [LARGE SCALE GENOMIC DNA]</scope>
    <source>
        <strain evidence="1 2">RO10H11247</strain>
    </source>
</reference>